<feature type="region of interest" description="Disordered" evidence="8">
    <location>
        <begin position="438"/>
        <end position="459"/>
    </location>
</feature>
<dbReference type="Proteomes" id="UP000515135">
    <property type="component" value="Unplaced"/>
</dbReference>
<feature type="domain" description="Exonuclease" evidence="9">
    <location>
        <begin position="232"/>
        <end position="418"/>
    </location>
</feature>
<keyword evidence="5" id="KW-0269">Exonuclease</keyword>
<dbReference type="InterPro" id="IPR040393">
    <property type="entry name" value="TREX1/2"/>
</dbReference>
<dbReference type="OrthoDB" id="10250935at2759"/>
<accession>A0A6P4YV25</accession>
<feature type="domain" description="Exonuclease" evidence="9">
    <location>
        <begin position="6"/>
        <end position="202"/>
    </location>
</feature>
<keyword evidence="2" id="KW-0540">Nuclease</keyword>
<evidence type="ECO:0000256" key="5">
    <source>
        <dbReference type="ARBA" id="ARBA00022839"/>
    </source>
</evidence>
<dbReference type="KEGG" id="bbel:109470945"/>
<dbReference type="RefSeq" id="XP_019625599.1">
    <property type="nucleotide sequence ID" value="XM_019770040.1"/>
</dbReference>
<protein>
    <submittedName>
        <fullName evidence="11">Uncharacterized protein LOC109470945</fullName>
    </submittedName>
</protein>
<keyword evidence="10" id="KW-1185">Reference proteome</keyword>
<dbReference type="GO" id="GO:0006308">
    <property type="term" value="P:DNA catabolic process"/>
    <property type="evidence" value="ECO:0007669"/>
    <property type="project" value="TreeGrafter"/>
</dbReference>
<dbReference type="AlphaFoldDB" id="A0A6P4YV25"/>
<evidence type="ECO:0000256" key="1">
    <source>
        <dbReference type="ARBA" id="ARBA00001946"/>
    </source>
</evidence>
<dbReference type="InterPro" id="IPR012337">
    <property type="entry name" value="RNaseH-like_sf"/>
</dbReference>
<keyword evidence="4" id="KW-0378">Hydrolase</keyword>
<proteinExistence type="inferred from homology"/>
<dbReference type="GO" id="GO:0008296">
    <property type="term" value="F:3'-5'-DNA exonuclease activity"/>
    <property type="evidence" value="ECO:0007669"/>
    <property type="project" value="TreeGrafter"/>
</dbReference>
<dbReference type="GeneID" id="109470945"/>
<evidence type="ECO:0000256" key="4">
    <source>
        <dbReference type="ARBA" id="ARBA00022801"/>
    </source>
</evidence>
<dbReference type="PANTHER" id="PTHR13058">
    <property type="entry name" value="THREE PRIME REPAIR EXONUCLEASE 1, 2"/>
    <property type="match status" value="1"/>
</dbReference>
<evidence type="ECO:0000256" key="7">
    <source>
        <dbReference type="ARBA" id="ARBA00025769"/>
    </source>
</evidence>
<dbReference type="InterPro" id="IPR036397">
    <property type="entry name" value="RNaseH_sf"/>
</dbReference>
<dbReference type="InterPro" id="IPR013520">
    <property type="entry name" value="Ribonucl_H"/>
</dbReference>
<dbReference type="PANTHER" id="PTHR13058:SF19">
    <property type="entry name" value="LD40940P"/>
    <property type="match status" value="1"/>
</dbReference>
<evidence type="ECO:0000313" key="10">
    <source>
        <dbReference type="Proteomes" id="UP000515135"/>
    </source>
</evidence>
<evidence type="ECO:0000259" key="9">
    <source>
        <dbReference type="SMART" id="SM00479"/>
    </source>
</evidence>
<keyword evidence="3" id="KW-0479">Metal-binding</keyword>
<dbReference type="SUPFAM" id="SSF53098">
    <property type="entry name" value="Ribonuclease H-like"/>
    <property type="match status" value="2"/>
</dbReference>
<gene>
    <name evidence="11" type="primary">LOC109470945</name>
</gene>
<dbReference type="GO" id="GO:0046872">
    <property type="term" value="F:metal ion binding"/>
    <property type="evidence" value="ECO:0007669"/>
    <property type="project" value="UniProtKB-KW"/>
</dbReference>
<dbReference type="GO" id="GO:0005737">
    <property type="term" value="C:cytoplasm"/>
    <property type="evidence" value="ECO:0007669"/>
    <property type="project" value="TreeGrafter"/>
</dbReference>
<evidence type="ECO:0000256" key="8">
    <source>
        <dbReference type="SAM" id="MobiDB-lite"/>
    </source>
</evidence>
<evidence type="ECO:0000313" key="11">
    <source>
        <dbReference type="RefSeq" id="XP_019625599.1"/>
    </source>
</evidence>
<dbReference type="SMART" id="SM00479">
    <property type="entry name" value="EXOIII"/>
    <property type="match status" value="2"/>
</dbReference>
<dbReference type="GO" id="GO:0003676">
    <property type="term" value="F:nucleic acid binding"/>
    <property type="evidence" value="ECO:0007669"/>
    <property type="project" value="InterPro"/>
</dbReference>
<reference evidence="11" key="1">
    <citation type="submission" date="2025-08" db="UniProtKB">
        <authorList>
            <consortium name="RefSeq"/>
        </authorList>
    </citation>
    <scope>IDENTIFICATION</scope>
    <source>
        <tissue evidence="11">Gonad</tissue>
    </source>
</reference>
<name>A0A6P4YV25_BRABE</name>
<comment type="cofactor">
    <cofactor evidence="1">
        <name>Mg(2+)</name>
        <dbReference type="ChEBI" id="CHEBI:18420"/>
    </cofactor>
</comment>
<dbReference type="Gene3D" id="3.30.420.10">
    <property type="entry name" value="Ribonuclease H-like superfamily/Ribonuclease H"/>
    <property type="match status" value="2"/>
</dbReference>
<keyword evidence="6" id="KW-0460">Magnesium</keyword>
<sequence length="459" mass="51385">MDPIRSFVFLDLEATSCEVSARPKITELCLVALHRSAVLNPDTRLPRVTDKLLLAVYPNKPIPGPVCELTGLNNENLTENERAVLDANFVAALSGFLQRQPPPVGLVAHNGAKFDFPLLKTELMKLNTRLPEGVRFCDSLLAFREADRDCSTGDAPSERVSLSLESLYHRYVSRDPRRAHTAEDDTLALVGVIKARAATLVPWMDRNFLSWDDIQQMYTPSPVKPGRINNRERTRSPTKLCFTLCLVALHRSAVLNPDTRLPRVTDKLLLAVYPNKPIPGPVCELTGLNNENLTENERAVLDVNFVAALCGFLQRQPPPVGLVAHNGAKFDFPLLKTELMKLNTRLPEGVRFCDSLLAFREADRDCSTGDAPSERVSLSLESLYHRYVSRDPRRAHTAEDDALALVGVIKARAATLVPWMDRNFLSWDDIQQMYTPSPVKPGRINNRERTRSPTKLCFT</sequence>
<evidence type="ECO:0000256" key="6">
    <source>
        <dbReference type="ARBA" id="ARBA00022842"/>
    </source>
</evidence>
<evidence type="ECO:0000256" key="2">
    <source>
        <dbReference type="ARBA" id="ARBA00022722"/>
    </source>
</evidence>
<evidence type="ECO:0000256" key="3">
    <source>
        <dbReference type="ARBA" id="ARBA00022723"/>
    </source>
</evidence>
<comment type="similarity">
    <text evidence="7">Belongs to the exonuclease superfamily. TREX family.</text>
</comment>
<organism evidence="10 11">
    <name type="scientific">Branchiostoma belcheri</name>
    <name type="common">Amphioxus</name>
    <dbReference type="NCBI Taxonomy" id="7741"/>
    <lineage>
        <taxon>Eukaryota</taxon>
        <taxon>Metazoa</taxon>
        <taxon>Chordata</taxon>
        <taxon>Cephalochordata</taxon>
        <taxon>Leptocardii</taxon>
        <taxon>Amphioxiformes</taxon>
        <taxon>Branchiostomatidae</taxon>
        <taxon>Branchiostoma</taxon>
    </lineage>
</organism>